<evidence type="ECO:0000256" key="1">
    <source>
        <dbReference type="ARBA" id="ARBA00023015"/>
    </source>
</evidence>
<protein>
    <submittedName>
        <fullName evidence="5">LacI family transcriptional regulator</fullName>
    </submittedName>
</protein>
<dbReference type="InterPro" id="IPR000843">
    <property type="entry name" value="HTH_LacI"/>
</dbReference>
<dbReference type="InterPro" id="IPR046335">
    <property type="entry name" value="LacI/GalR-like_sensor"/>
</dbReference>
<keyword evidence="6" id="KW-1185">Reference proteome</keyword>
<dbReference type="SMART" id="SM00354">
    <property type="entry name" value="HTH_LACI"/>
    <property type="match status" value="1"/>
</dbReference>
<dbReference type="Gene3D" id="1.10.260.40">
    <property type="entry name" value="lambda repressor-like DNA-binding domains"/>
    <property type="match status" value="1"/>
</dbReference>
<dbReference type="Proteomes" id="UP000802392">
    <property type="component" value="Unassembled WGS sequence"/>
</dbReference>
<gene>
    <name evidence="5" type="ORF">FHR86_001326</name>
</gene>
<dbReference type="Pfam" id="PF00356">
    <property type="entry name" value="LacI"/>
    <property type="match status" value="1"/>
</dbReference>
<dbReference type="SUPFAM" id="SSF47413">
    <property type="entry name" value="lambda repressor-like DNA-binding domains"/>
    <property type="match status" value="1"/>
</dbReference>
<dbReference type="InterPro" id="IPR028082">
    <property type="entry name" value="Peripla_BP_I"/>
</dbReference>
<proteinExistence type="predicted"/>
<dbReference type="PANTHER" id="PTHR30146">
    <property type="entry name" value="LACI-RELATED TRANSCRIPTIONAL REPRESSOR"/>
    <property type="match status" value="1"/>
</dbReference>
<dbReference type="RefSeq" id="WP_167264774.1">
    <property type="nucleotide sequence ID" value="NZ_BAAAVO010000009.1"/>
</dbReference>
<dbReference type="SUPFAM" id="SSF53822">
    <property type="entry name" value="Periplasmic binding protein-like I"/>
    <property type="match status" value="1"/>
</dbReference>
<evidence type="ECO:0000256" key="3">
    <source>
        <dbReference type="ARBA" id="ARBA00023163"/>
    </source>
</evidence>
<organism evidence="5 6">
    <name type="scientific">Paenarthrobacter ilicis</name>
    <dbReference type="NCBI Taxonomy" id="43665"/>
    <lineage>
        <taxon>Bacteria</taxon>
        <taxon>Bacillati</taxon>
        <taxon>Actinomycetota</taxon>
        <taxon>Actinomycetes</taxon>
        <taxon>Micrococcales</taxon>
        <taxon>Micrococcaceae</taxon>
        <taxon>Paenarthrobacter</taxon>
    </lineage>
</organism>
<evidence type="ECO:0000256" key="2">
    <source>
        <dbReference type="ARBA" id="ARBA00023125"/>
    </source>
</evidence>
<name>A0ABX0TER1_9MICC</name>
<dbReference type="PROSITE" id="PS50932">
    <property type="entry name" value="HTH_LACI_2"/>
    <property type="match status" value="1"/>
</dbReference>
<dbReference type="Gene3D" id="3.40.50.2300">
    <property type="match status" value="2"/>
</dbReference>
<dbReference type="EMBL" id="JAAOZD010000002">
    <property type="protein sequence ID" value="NIJ01013.1"/>
    <property type="molecule type" value="Genomic_DNA"/>
</dbReference>
<dbReference type="CDD" id="cd06267">
    <property type="entry name" value="PBP1_LacI_sugar_binding-like"/>
    <property type="match status" value="1"/>
</dbReference>
<comment type="caution">
    <text evidence="5">The sequence shown here is derived from an EMBL/GenBank/DDBJ whole genome shotgun (WGS) entry which is preliminary data.</text>
</comment>
<keyword evidence="1" id="KW-0805">Transcription regulation</keyword>
<feature type="domain" description="HTH lacI-type" evidence="4">
    <location>
        <begin position="11"/>
        <end position="70"/>
    </location>
</feature>
<evidence type="ECO:0000313" key="5">
    <source>
        <dbReference type="EMBL" id="NIJ01013.1"/>
    </source>
</evidence>
<dbReference type="InterPro" id="IPR010982">
    <property type="entry name" value="Lambda_DNA-bd_dom_sf"/>
</dbReference>
<accession>A0ABX0TER1</accession>
<sequence length="356" mass="37029">MANAGNTGVRPTIRMVAELAGVSTATVSYVLSGRRGDGGPGVSDTTADKVKSAAEQLGYRPNQAARAIRTGRTNTVILSLTMLSDPWSLSVIEAVQAAADPLGITPMILGDADWVKVLSTHSADAVFVDAVRADQREALRKLADHGTTLVVFDEGLEAEGFDVIRSVAAPGCRLAVEHLLQSHTEIACITPATARGTAGGTRYRAYADALAGAGVAERPDHVGLFDGTSAGAYAAATRLLSMPDRPTALYATTDYAAVSAINAAQRLGLGVGTDVDIIGVGNTVEGERMSPSLSTVGPVNFFQTLAGLLVKRATGPQDTQRPAVLDFPWELFVRESAPHRGPVAATAHRGPAPKHT</sequence>
<dbReference type="CDD" id="cd01392">
    <property type="entry name" value="HTH_LacI"/>
    <property type="match status" value="1"/>
</dbReference>
<reference evidence="5 6" key="1">
    <citation type="submission" date="2020-03" db="EMBL/GenBank/DDBJ databases">
        <title>Genomic Encyclopedia of Type Strains, Phase III (KMG-III): the genomes of soil and plant-associated and newly described type strains.</title>
        <authorList>
            <person name="Whitman W."/>
        </authorList>
    </citation>
    <scope>NUCLEOTIDE SEQUENCE [LARGE SCALE GENOMIC DNA]</scope>
    <source>
        <strain evidence="5 6">CECT 4207</strain>
    </source>
</reference>
<dbReference type="PANTHER" id="PTHR30146:SF153">
    <property type="entry name" value="LACTOSE OPERON REPRESSOR"/>
    <property type="match status" value="1"/>
</dbReference>
<keyword evidence="3" id="KW-0804">Transcription</keyword>
<dbReference type="Pfam" id="PF13377">
    <property type="entry name" value="Peripla_BP_3"/>
    <property type="match status" value="1"/>
</dbReference>
<keyword evidence="2" id="KW-0238">DNA-binding</keyword>
<evidence type="ECO:0000259" key="4">
    <source>
        <dbReference type="PROSITE" id="PS50932"/>
    </source>
</evidence>
<evidence type="ECO:0000313" key="6">
    <source>
        <dbReference type="Proteomes" id="UP000802392"/>
    </source>
</evidence>